<dbReference type="RefSeq" id="WP_191730638.1">
    <property type="nucleotide sequence ID" value="NZ_JACSPT010000005.1"/>
</dbReference>
<evidence type="ECO:0008006" key="3">
    <source>
        <dbReference type="Google" id="ProtNLM"/>
    </source>
</evidence>
<gene>
    <name evidence="1" type="ORF">H9629_05260</name>
</gene>
<sequence>MYVKYKPSKHTIYLTTLNTPNVISSIKGSVRRLGEQYTSAVVILYNKSSLQPIAIRKPDQSGNYQFLGLDINLKTFIVAFDKKQQFNAVIQDNVVPK</sequence>
<name>A0ABR8VVF0_9GAMM</name>
<organism evidence="1 2">
    <name type="scientific">Acinetobacter pecorum</name>
    <dbReference type="NCBI Taxonomy" id="2762215"/>
    <lineage>
        <taxon>Bacteria</taxon>
        <taxon>Pseudomonadati</taxon>
        <taxon>Pseudomonadota</taxon>
        <taxon>Gammaproteobacteria</taxon>
        <taxon>Moraxellales</taxon>
        <taxon>Moraxellaceae</taxon>
        <taxon>Acinetobacter</taxon>
    </lineage>
</organism>
<protein>
    <recommendedName>
        <fullName evidence="3">Transposase</fullName>
    </recommendedName>
</protein>
<accession>A0ABR8VVF0</accession>
<reference evidence="1 2" key="1">
    <citation type="submission" date="2020-08" db="EMBL/GenBank/DDBJ databases">
        <title>A Genomic Blueprint of the Chicken Gut Microbiome.</title>
        <authorList>
            <person name="Gilroy R."/>
            <person name="Ravi A."/>
            <person name="Getino M."/>
            <person name="Pursley I."/>
            <person name="Horton D.L."/>
            <person name="Alikhan N.-F."/>
            <person name="Baker D."/>
            <person name="Gharbi K."/>
            <person name="Hall N."/>
            <person name="Watson M."/>
            <person name="Adriaenssens E.M."/>
            <person name="Foster-Nyarko E."/>
            <person name="Jarju S."/>
            <person name="Secka A."/>
            <person name="Antonio M."/>
            <person name="Oren A."/>
            <person name="Chaudhuri R."/>
            <person name="La Ragione R.M."/>
            <person name="Hildebrand F."/>
            <person name="Pallen M.J."/>
        </authorList>
    </citation>
    <scope>NUCLEOTIDE SEQUENCE [LARGE SCALE GENOMIC DNA]</scope>
    <source>
        <strain evidence="1 2">Sa1BUA6</strain>
    </source>
</reference>
<evidence type="ECO:0000313" key="1">
    <source>
        <dbReference type="EMBL" id="MBD8008750.1"/>
    </source>
</evidence>
<comment type="caution">
    <text evidence="1">The sequence shown here is derived from an EMBL/GenBank/DDBJ whole genome shotgun (WGS) entry which is preliminary data.</text>
</comment>
<dbReference type="EMBL" id="JACSPT010000005">
    <property type="protein sequence ID" value="MBD8008750.1"/>
    <property type="molecule type" value="Genomic_DNA"/>
</dbReference>
<proteinExistence type="predicted"/>
<dbReference type="Proteomes" id="UP000621930">
    <property type="component" value="Unassembled WGS sequence"/>
</dbReference>
<keyword evidence="2" id="KW-1185">Reference proteome</keyword>
<evidence type="ECO:0000313" key="2">
    <source>
        <dbReference type="Proteomes" id="UP000621930"/>
    </source>
</evidence>